<protein>
    <submittedName>
        <fullName evidence="1">Uncharacterized protein</fullName>
    </submittedName>
</protein>
<dbReference type="GO" id="GO:0003676">
    <property type="term" value="F:nucleic acid binding"/>
    <property type="evidence" value="ECO:0007669"/>
    <property type="project" value="InterPro"/>
</dbReference>
<dbReference type="InterPro" id="IPR036397">
    <property type="entry name" value="RNaseH_sf"/>
</dbReference>
<sequence length="167" mass="17631">MKPIILVAFDPGLTGAFAFYNPDAPDRVTVHDMPVVDKQVDPAAIARRLKEAGPSIAVVERVASRPGQGVASMFKFGCGYGMVQGVVAALQIPVVLVTPQAWKKYHRIAGSGPDAKEAARALAIKLWPASAAFERKKDAGRAEAALLARYAAETLGSHQVGNVVRAA</sequence>
<dbReference type="PANTHER" id="PTHR36015">
    <property type="entry name" value="HOLLIDAY JUNCTION RESOLVASE MOC1, CHLOROPLASTIC-RELATED"/>
    <property type="match status" value="1"/>
</dbReference>
<dbReference type="RefSeq" id="WP_171220542.1">
    <property type="nucleotide sequence ID" value="NZ_JABEPP010000007.1"/>
</dbReference>
<dbReference type="EMBL" id="JABEPP010000007">
    <property type="protein sequence ID" value="NNM75038.1"/>
    <property type="molecule type" value="Genomic_DNA"/>
</dbReference>
<evidence type="ECO:0000313" key="2">
    <source>
        <dbReference type="Proteomes" id="UP000564885"/>
    </source>
</evidence>
<dbReference type="GO" id="GO:0008821">
    <property type="term" value="F:crossover junction DNA endonuclease activity"/>
    <property type="evidence" value="ECO:0007669"/>
    <property type="project" value="InterPro"/>
</dbReference>
<gene>
    <name evidence="1" type="ORF">HJG44_21995</name>
</gene>
<dbReference type="AlphaFoldDB" id="A0A849ICA7"/>
<keyword evidence="2" id="KW-1185">Reference proteome</keyword>
<reference evidence="1 2" key="1">
    <citation type="submission" date="2020-04" db="EMBL/GenBank/DDBJ databases">
        <title>Enterovirga sp. isolate from soil.</title>
        <authorList>
            <person name="Chea S."/>
            <person name="Kim D.-U."/>
        </authorList>
    </citation>
    <scope>NUCLEOTIDE SEQUENCE [LARGE SCALE GENOMIC DNA]</scope>
    <source>
        <strain evidence="1 2">DB1703</strain>
    </source>
</reference>
<dbReference type="CDD" id="cd22992">
    <property type="entry name" value="MOC1"/>
    <property type="match status" value="1"/>
</dbReference>
<dbReference type="SUPFAM" id="SSF53098">
    <property type="entry name" value="Ribonuclease H-like"/>
    <property type="match status" value="1"/>
</dbReference>
<dbReference type="InterPro" id="IPR045290">
    <property type="entry name" value="MOC1-like"/>
</dbReference>
<accession>A0A849ICA7</accession>
<dbReference type="Proteomes" id="UP000564885">
    <property type="component" value="Unassembled WGS sequence"/>
</dbReference>
<dbReference type="InterPro" id="IPR012337">
    <property type="entry name" value="RNaseH-like_sf"/>
</dbReference>
<comment type="caution">
    <text evidence="1">The sequence shown here is derived from an EMBL/GenBank/DDBJ whole genome shotgun (WGS) entry which is preliminary data.</text>
</comment>
<proteinExistence type="predicted"/>
<evidence type="ECO:0000313" key="1">
    <source>
        <dbReference type="EMBL" id="NNM75038.1"/>
    </source>
</evidence>
<organism evidence="1 2">
    <name type="scientific">Enterovirga aerilata</name>
    <dbReference type="NCBI Taxonomy" id="2730920"/>
    <lineage>
        <taxon>Bacteria</taxon>
        <taxon>Pseudomonadati</taxon>
        <taxon>Pseudomonadota</taxon>
        <taxon>Alphaproteobacteria</taxon>
        <taxon>Hyphomicrobiales</taxon>
        <taxon>Methylobacteriaceae</taxon>
        <taxon>Enterovirga</taxon>
    </lineage>
</organism>
<name>A0A849ICA7_9HYPH</name>
<dbReference type="PANTHER" id="PTHR36015:SF6">
    <property type="entry name" value="HOLLIDAY JUNCTION RESOLVASE MOC1, CHLOROPLASTIC-RELATED"/>
    <property type="match status" value="1"/>
</dbReference>
<dbReference type="Gene3D" id="3.30.420.10">
    <property type="entry name" value="Ribonuclease H-like superfamily/Ribonuclease H"/>
    <property type="match status" value="1"/>
</dbReference>